<dbReference type="EMBL" id="JBHUCM010000013">
    <property type="protein sequence ID" value="MFD1538500.1"/>
    <property type="molecule type" value="Genomic_DNA"/>
</dbReference>
<feature type="region of interest" description="Disordered" evidence="1">
    <location>
        <begin position="75"/>
        <end position="114"/>
    </location>
</feature>
<evidence type="ECO:0000313" key="3">
    <source>
        <dbReference type="Proteomes" id="UP001597097"/>
    </source>
</evidence>
<sequence length="235" mass="24294">MCGGCGERGDADWARPWVAGPAARAAVARAVTRVRPSPGLRVSPTAGGWLVVRPTGGTVVCATLGELVGAVRSATSDATPDAGSPSGVSSGAITPLDPARPSGRLLVPAPDGRTGTVLRVDPSAQAALGERADVVVPDDAAALAVLAELATPVWLRRLYLARIEGVSAPWGRPVDPYPVPSPESAADAVVRLEWERQTGRFDDTAFALRCPLDDAALLDVEIRAGHVVRARTVHP</sequence>
<comment type="caution">
    <text evidence="2">The sequence shown here is derived from an EMBL/GenBank/DDBJ whole genome shotgun (WGS) entry which is preliminary data.</text>
</comment>
<gene>
    <name evidence="2" type="ORF">ACFSJ0_15705</name>
</gene>
<proteinExistence type="predicted"/>
<keyword evidence="3" id="KW-1185">Reference proteome</keyword>
<dbReference type="Proteomes" id="UP001597097">
    <property type="component" value="Unassembled WGS sequence"/>
</dbReference>
<evidence type="ECO:0000313" key="2">
    <source>
        <dbReference type="EMBL" id="MFD1538500.1"/>
    </source>
</evidence>
<dbReference type="RefSeq" id="WP_219527287.1">
    <property type="nucleotide sequence ID" value="NZ_JAHKRM010000002.1"/>
</dbReference>
<organism evidence="2 3">
    <name type="scientific">Nonomuraea guangzhouensis</name>
    <dbReference type="NCBI Taxonomy" id="1291555"/>
    <lineage>
        <taxon>Bacteria</taxon>
        <taxon>Bacillati</taxon>
        <taxon>Actinomycetota</taxon>
        <taxon>Actinomycetes</taxon>
        <taxon>Streptosporangiales</taxon>
        <taxon>Streptosporangiaceae</taxon>
        <taxon>Nonomuraea</taxon>
    </lineage>
</organism>
<evidence type="ECO:0000256" key="1">
    <source>
        <dbReference type="SAM" id="MobiDB-lite"/>
    </source>
</evidence>
<name>A0ABW4G7R2_9ACTN</name>
<protein>
    <submittedName>
        <fullName evidence="2">Uncharacterized protein</fullName>
    </submittedName>
</protein>
<reference evidence="3" key="1">
    <citation type="journal article" date="2019" name="Int. J. Syst. Evol. Microbiol.">
        <title>The Global Catalogue of Microorganisms (GCM) 10K type strain sequencing project: providing services to taxonomists for standard genome sequencing and annotation.</title>
        <authorList>
            <consortium name="The Broad Institute Genomics Platform"/>
            <consortium name="The Broad Institute Genome Sequencing Center for Infectious Disease"/>
            <person name="Wu L."/>
            <person name="Ma J."/>
        </authorList>
    </citation>
    <scope>NUCLEOTIDE SEQUENCE [LARGE SCALE GENOMIC DNA]</scope>
    <source>
        <strain evidence="3">CGMCC 1.15399</strain>
    </source>
</reference>
<accession>A0ABW4G7R2</accession>